<evidence type="ECO:0008006" key="4">
    <source>
        <dbReference type="Google" id="ProtNLM"/>
    </source>
</evidence>
<dbReference type="EMBL" id="CP027541">
    <property type="protein sequence ID" value="AWT53619.1"/>
    <property type="molecule type" value="Genomic_DNA"/>
</dbReference>
<accession>A0A2U9PPC2</accession>
<protein>
    <recommendedName>
        <fullName evidence="4">Secreted protein</fullName>
    </recommendedName>
</protein>
<evidence type="ECO:0000313" key="3">
    <source>
        <dbReference type="Proteomes" id="UP000011200"/>
    </source>
</evidence>
<dbReference type="RefSeq" id="WP_029104097.1">
    <property type="nucleotide sequence ID" value="NZ_CP027541.1"/>
</dbReference>
<reference evidence="2 3" key="1">
    <citation type="journal article" date="2013" name="Genome Announc.">
        <title>Draft genome sequence of MKD8, a conjugal recipient Mycobacterium smegmatis strain.</title>
        <authorList>
            <person name="Gray T.A."/>
            <person name="Palumbo M.J."/>
            <person name="Derbyshire K.M."/>
        </authorList>
    </citation>
    <scope>NUCLEOTIDE SEQUENCE [LARGE SCALE GENOMIC DNA]</scope>
    <source>
        <strain evidence="2 3">MKD8</strain>
    </source>
</reference>
<proteinExistence type="predicted"/>
<dbReference type="GeneID" id="93457448"/>
<feature type="chain" id="PRO_5015976403" description="Secreted protein" evidence="1">
    <location>
        <begin position="29"/>
        <end position="103"/>
    </location>
</feature>
<dbReference type="Proteomes" id="UP000011200">
    <property type="component" value="Chromosome"/>
</dbReference>
<dbReference type="AlphaFoldDB" id="A0A2U9PPC2"/>
<name>A0A2U9PPC2_MYCSE</name>
<sequence>MKSLLVVACASAAAAVGTVLGSAGIASAAPEGPSSPSQTVSELRAQGYHVVVNTVGAGSLDGCAVKAIRPGQTFTRTDSGFPGAMDDLRTSVTAKTVYVDVTC</sequence>
<feature type="signal peptide" evidence="1">
    <location>
        <begin position="1"/>
        <end position="28"/>
    </location>
</feature>
<organism evidence="2 3">
    <name type="scientific">Mycolicibacterium smegmatis (strain MKD8)</name>
    <name type="common">Mycobacterium smegmatis</name>
    <dbReference type="NCBI Taxonomy" id="1214915"/>
    <lineage>
        <taxon>Bacteria</taxon>
        <taxon>Bacillati</taxon>
        <taxon>Actinomycetota</taxon>
        <taxon>Actinomycetes</taxon>
        <taxon>Mycobacteriales</taxon>
        <taxon>Mycobacteriaceae</taxon>
        <taxon>Mycolicibacterium</taxon>
    </lineage>
</organism>
<reference evidence="3" key="2">
    <citation type="submission" date="2018-03" db="EMBL/GenBank/DDBJ databases">
        <authorList>
            <person name="Derbyshire K."/>
            <person name="Gray T.A."/>
            <person name="Champion M."/>
        </authorList>
    </citation>
    <scope>NUCLEOTIDE SEQUENCE [LARGE SCALE GENOMIC DNA]</scope>
    <source>
        <strain evidence="3">MKD8</strain>
    </source>
</reference>
<gene>
    <name evidence="2" type="ORF">D806_026410</name>
</gene>
<keyword evidence="1" id="KW-0732">Signal</keyword>
<evidence type="ECO:0000256" key="1">
    <source>
        <dbReference type="SAM" id="SignalP"/>
    </source>
</evidence>
<evidence type="ECO:0000313" key="2">
    <source>
        <dbReference type="EMBL" id="AWT53619.1"/>
    </source>
</evidence>